<evidence type="ECO:0000313" key="3">
    <source>
        <dbReference type="Proteomes" id="UP000007463"/>
    </source>
</evidence>
<reference evidence="3" key="2">
    <citation type="submission" date="2011-02" db="EMBL/GenBank/DDBJ databases">
        <title>The complete genome of Fluviicola taffensis DSM 16823.</title>
        <authorList>
            <consortium name="US DOE Joint Genome Institute (JGI-PGF)"/>
            <person name="Lucas S."/>
            <person name="Copeland A."/>
            <person name="Lapidus A."/>
            <person name="Bruce D."/>
            <person name="Goodwin L."/>
            <person name="Pitluck S."/>
            <person name="Kyrpides N."/>
            <person name="Mavromatis K."/>
            <person name="Ivanova N."/>
            <person name="Mikhailova N."/>
            <person name="Pagani I."/>
            <person name="Chertkov O."/>
            <person name="Detter J.C."/>
            <person name="Han C."/>
            <person name="Tapia R."/>
            <person name="Land M."/>
            <person name="Hauser L."/>
            <person name="Markowitz V."/>
            <person name="Cheng J.-F."/>
            <person name="Hugenholtz P."/>
            <person name="Woyke T."/>
            <person name="Wu D."/>
            <person name="Tindall B."/>
            <person name="Pomrenke H.G."/>
            <person name="Brambilla E."/>
            <person name="Klenk H.-P."/>
            <person name="Eisen J.A."/>
        </authorList>
    </citation>
    <scope>NUCLEOTIDE SEQUENCE [LARGE SCALE GENOMIC DNA]</scope>
    <source>
        <strain evidence="3">DSM 16823 / RW262 / RW262</strain>
    </source>
</reference>
<dbReference type="HOGENOM" id="CLU_1737857_0_0_10"/>
<protein>
    <submittedName>
        <fullName evidence="2">Uncharacterized protein</fullName>
    </submittedName>
</protein>
<feature type="signal peptide" evidence="1">
    <location>
        <begin position="1"/>
        <end position="21"/>
    </location>
</feature>
<evidence type="ECO:0000313" key="2">
    <source>
        <dbReference type="EMBL" id="AEA45230.1"/>
    </source>
</evidence>
<proteinExistence type="predicted"/>
<name>F2IA53_FLUTR</name>
<keyword evidence="3" id="KW-1185">Reference proteome</keyword>
<reference evidence="2 3" key="1">
    <citation type="journal article" date="2011" name="Stand. Genomic Sci.">
        <title>Complete genome sequence of the gliding freshwater bacterium Fluviicola taffensis type strain (RW262).</title>
        <authorList>
            <person name="Woyke T."/>
            <person name="Chertkov O."/>
            <person name="Lapidus A."/>
            <person name="Nolan M."/>
            <person name="Lucas S."/>
            <person name="Del Rio T.G."/>
            <person name="Tice H."/>
            <person name="Cheng J.F."/>
            <person name="Tapia R."/>
            <person name="Han C."/>
            <person name="Goodwin L."/>
            <person name="Pitluck S."/>
            <person name="Liolios K."/>
            <person name="Pagani I."/>
            <person name="Ivanova N."/>
            <person name="Huntemann M."/>
            <person name="Mavromatis K."/>
            <person name="Mikhailova N."/>
            <person name="Pati A."/>
            <person name="Chen A."/>
            <person name="Palaniappan K."/>
            <person name="Land M."/>
            <person name="Hauser L."/>
            <person name="Brambilla E.M."/>
            <person name="Rohde M."/>
            <person name="Mwirichia R."/>
            <person name="Sikorski J."/>
            <person name="Tindall B.J."/>
            <person name="Goker M."/>
            <person name="Bristow J."/>
            <person name="Eisen J.A."/>
            <person name="Markowitz V."/>
            <person name="Hugenholtz P."/>
            <person name="Klenk H.P."/>
            <person name="Kyrpides N.C."/>
        </authorList>
    </citation>
    <scope>NUCLEOTIDE SEQUENCE [LARGE SCALE GENOMIC DNA]</scope>
    <source>
        <strain evidence="3">DSM 16823 / RW262 / RW262</strain>
    </source>
</reference>
<dbReference type="STRING" id="755732.Fluta_3257"/>
<dbReference type="RefSeq" id="WP_013687997.1">
    <property type="nucleotide sequence ID" value="NC_015321.1"/>
</dbReference>
<feature type="chain" id="PRO_5003283480" evidence="1">
    <location>
        <begin position="22"/>
        <end position="150"/>
    </location>
</feature>
<dbReference type="Proteomes" id="UP000007463">
    <property type="component" value="Chromosome"/>
</dbReference>
<organism evidence="2 3">
    <name type="scientific">Fluviicola taffensis (strain DSM 16823 / NCIMB 13979 / RW262)</name>
    <dbReference type="NCBI Taxonomy" id="755732"/>
    <lineage>
        <taxon>Bacteria</taxon>
        <taxon>Pseudomonadati</taxon>
        <taxon>Bacteroidota</taxon>
        <taxon>Flavobacteriia</taxon>
        <taxon>Flavobacteriales</taxon>
        <taxon>Crocinitomicaceae</taxon>
        <taxon>Fluviicola</taxon>
    </lineage>
</organism>
<dbReference type="eggNOG" id="ENOG502ZMYW">
    <property type="taxonomic scope" value="Bacteria"/>
</dbReference>
<accession>F2IA53</accession>
<sequence length="150" mass="16928" precursor="true">MKRNSLSIFVFLVFTMSNSFAQNVFPEQFKGCNTDGFALEHDTTTAKLNSIEFLKLLGDYLGADAMGKLRGKLSLQIIVDLEGNSCLLSIENKTNVKTKKLNLKTWIDQEIKWKKLSEKVGAMIVLEFTESGVTLKRLGMGGTRDWHYLD</sequence>
<gene>
    <name evidence="2" type="ordered locus">Fluta_3257</name>
</gene>
<dbReference type="EMBL" id="CP002542">
    <property type="protein sequence ID" value="AEA45230.1"/>
    <property type="molecule type" value="Genomic_DNA"/>
</dbReference>
<evidence type="ECO:0000256" key="1">
    <source>
        <dbReference type="SAM" id="SignalP"/>
    </source>
</evidence>
<dbReference type="AlphaFoldDB" id="F2IA53"/>
<dbReference type="OrthoDB" id="799853at2"/>
<keyword evidence="1" id="KW-0732">Signal</keyword>
<dbReference type="KEGG" id="fte:Fluta_3257"/>